<dbReference type="eggNOG" id="KOG1075">
    <property type="taxonomic scope" value="Eukaryota"/>
</dbReference>
<name>A0A061FJK2_THECC</name>
<dbReference type="HOGENOM" id="CLU_2517166_0_0_1"/>
<dbReference type="InParanoid" id="A0A061FJK2"/>
<keyword evidence="2" id="KW-1185">Reference proteome</keyword>
<sequence>MRNMKRKEGALAIKINLEKVYDRVKWSFSQEVLIDIGFPSQSINLIMFIVKSFTFFIIWNGNHTLVFTSTRCLHQGDPLSIYLFV</sequence>
<organism evidence="1 2">
    <name type="scientific">Theobroma cacao</name>
    <name type="common">Cacao</name>
    <name type="synonym">Cocoa</name>
    <dbReference type="NCBI Taxonomy" id="3641"/>
    <lineage>
        <taxon>Eukaryota</taxon>
        <taxon>Viridiplantae</taxon>
        <taxon>Streptophyta</taxon>
        <taxon>Embryophyta</taxon>
        <taxon>Tracheophyta</taxon>
        <taxon>Spermatophyta</taxon>
        <taxon>Magnoliopsida</taxon>
        <taxon>eudicotyledons</taxon>
        <taxon>Gunneridae</taxon>
        <taxon>Pentapetalae</taxon>
        <taxon>rosids</taxon>
        <taxon>malvids</taxon>
        <taxon>Malvales</taxon>
        <taxon>Malvaceae</taxon>
        <taxon>Byttnerioideae</taxon>
        <taxon>Theobroma</taxon>
    </lineage>
</organism>
<evidence type="ECO:0000313" key="2">
    <source>
        <dbReference type="Proteomes" id="UP000026915"/>
    </source>
</evidence>
<reference evidence="1 2" key="1">
    <citation type="journal article" date="2013" name="Genome Biol.">
        <title>The genome sequence of the most widely cultivated cacao type and its use to identify candidate genes regulating pod color.</title>
        <authorList>
            <person name="Motamayor J.C."/>
            <person name="Mockaitis K."/>
            <person name="Schmutz J."/>
            <person name="Haiminen N."/>
            <person name="Iii D.L."/>
            <person name="Cornejo O."/>
            <person name="Findley S.D."/>
            <person name="Zheng P."/>
            <person name="Utro F."/>
            <person name="Royaert S."/>
            <person name="Saski C."/>
            <person name="Jenkins J."/>
            <person name="Podicheti R."/>
            <person name="Zhao M."/>
            <person name="Scheffler B.E."/>
            <person name="Stack J.C."/>
            <person name="Feltus F.A."/>
            <person name="Mustiga G.M."/>
            <person name="Amores F."/>
            <person name="Phillips W."/>
            <person name="Marelli J.P."/>
            <person name="May G.D."/>
            <person name="Shapiro H."/>
            <person name="Ma J."/>
            <person name="Bustamante C.D."/>
            <person name="Schnell R.J."/>
            <person name="Main D."/>
            <person name="Gilbert D."/>
            <person name="Parida L."/>
            <person name="Kuhn D.N."/>
        </authorList>
    </citation>
    <scope>NUCLEOTIDE SEQUENCE [LARGE SCALE GENOMIC DNA]</scope>
    <source>
        <strain evidence="2">cv. Matina 1-6</strain>
    </source>
</reference>
<gene>
    <name evidence="1" type="ORF">TCM_035777</name>
</gene>
<dbReference type="OMA" id="FTSTRCL"/>
<dbReference type="AlphaFoldDB" id="A0A061FJK2"/>
<dbReference type="STRING" id="3641.A0A061FJK2"/>
<dbReference type="Proteomes" id="UP000026915">
    <property type="component" value="Chromosome 8"/>
</dbReference>
<proteinExistence type="predicted"/>
<protein>
    <submittedName>
        <fullName evidence="1">Uncharacterized protein</fullName>
    </submittedName>
</protein>
<accession>A0A061FJK2</accession>
<evidence type="ECO:0000313" key="1">
    <source>
        <dbReference type="EMBL" id="EOY16857.1"/>
    </source>
</evidence>
<dbReference type="Gramene" id="EOY16857">
    <property type="protein sequence ID" value="EOY16857"/>
    <property type="gene ID" value="TCM_035777"/>
</dbReference>
<dbReference type="EMBL" id="CM001886">
    <property type="protein sequence ID" value="EOY16857.1"/>
    <property type="molecule type" value="Genomic_DNA"/>
</dbReference>